<evidence type="ECO:0000256" key="4">
    <source>
        <dbReference type="SAM" id="Phobius"/>
    </source>
</evidence>
<dbReference type="OrthoDB" id="8523at2157"/>
<dbReference type="PROSITE" id="PS51753">
    <property type="entry name" value="HBM"/>
    <property type="match status" value="1"/>
</dbReference>
<proteinExistence type="inferred from homology"/>
<feature type="domain" description="Methyl-accepting transducer" evidence="5">
    <location>
        <begin position="1210"/>
        <end position="1446"/>
    </location>
</feature>
<feature type="domain" description="HAMP" evidence="6">
    <location>
        <begin position="367"/>
        <end position="419"/>
    </location>
</feature>
<protein>
    <submittedName>
        <fullName evidence="8">Methyl-accepting chemotaxis protein</fullName>
    </submittedName>
</protein>
<dbReference type="InterPro" id="IPR032255">
    <property type="entry name" value="HBM"/>
</dbReference>
<feature type="domain" description="HAMP" evidence="6">
    <location>
        <begin position="1094"/>
        <end position="1146"/>
    </location>
</feature>
<keyword evidence="1" id="KW-0145">Chemotaxis</keyword>
<dbReference type="InterPro" id="IPR041395">
    <property type="entry name" value="McpB_HAMP_3rd"/>
</dbReference>
<dbReference type="Gene3D" id="1.10.287.950">
    <property type="entry name" value="Methyl-accepting chemotaxis protein"/>
    <property type="match status" value="1"/>
</dbReference>
<dbReference type="InterPro" id="IPR054421">
    <property type="entry name" value="McpB_HAMP_2nd"/>
</dbReference>
<feature type="transmembrane region" description="Helical" evidence="4">
    <location>
        <begin position="294"/>
        <end position="316"/>
    </location>
</feature>
<dbReference type="Proteomes" id="UP000019483">
    <property type="component" value="Unassembled WGS sequence"/>
</dbReference>
<dbReference type="CDD" id="cd17528">
    <property type="entry name" value="HAMP_III"/>
    <property type="match status" value="1"/>
</dbReference>
<comment type="similarity">
    <text evidence="2">Belongs to the methyl-accepting chemotaxis (MCP) protein family.</text>
</comment>
<dbReference type="SMART" id="SM00304">
    <property type="entry name" value="HAMP"/>
    <property type="match status" value="8"/>
</dbReference>
<dbReference type="RefSeq" id="WP_023845989.1">
    <property type="nucleotide sequence ID" value="NZ_AZAJ01000001.1"/>
</dbReference>
<evidence type="ECO:0000256" key="3">
    <source>
        <dbReference type="PROSITE-ProRule" id="PRU00284"/>
    </source>
</evidence>
<feature type="domain" description="HAMP" evidence="6">
    <location>
        <begin position="912"/>
        <end position="964"/>
    </location>
</feature>
<dbReference type="Pfam" id="PF18575">
    <property type="entry name" value="HAMP_N3"/>
    <property type="match status" value="1"/>
</dbReference>
<dbReference type="EMBL" id="AZAJ01000001">
    <property type="protein sequence ID" value="ETA68855.1"/>
    <property type="molecule type" value="Genomic_DNA"/>
</dbReference>
<evidence type="ECO:0000256" key="1">
    <source>
        <dbReference type="ARBA" id="ARBA00022500"/>
    </source>
</evidence>
<sequence>MFENIKINNLLIGSFVVLLLLTAIVGYSGYNGMMNVDDRVVKADDMNRLVKFMKDARISQESYQLTQDPAYVVEVDAHVEEIVAQTEASKEIFADPVNDQQMDDVQTAALAYDAAFNNYVALENQKTEAENVLVQQGLLLDEMAVNLMESQDADYVQALEQNAGAAVLTEEFENIEYINEIIQLNLESRGERLRFMVHLEDQYVTNVNNIMDEIIVTANTLDSRFQNTADKEAAQAIAAAAAEYKTDFNAYVSYAQEQEVARTSMVQSAAAVETITTQARADQKEKMESEMNSAVTTVISMVVLAILIGIIMSLFISRLISKSINDIVDDFKKLTQDTLDGKLDKRAKTNVGVDFIDIPKGFNMVLDAVIGPLNLAAEYIDRISKGDIPAPITDEYKGDFNEIKNNLNQCIDSVHALVDDANMLSAAAVEGQLDTRADASRHQGDFKAIIDGVNDTLDAVIGPLNVSAEYIDRISKGDIPEKITDEYRGDFNEIKDNLNMCIDSVNELISDANMLSAAAVEGQLDIRADASKHNGDFKRIIDGVNDTLDAVIGPLNVSAEYIDRISKGEIPEKITDEYRGDFNEIKDNLNMCIDSINALVSDANMLSAAAVRGQLDARADASKHQGDYLAIVQGVNDTLDAVIGPLNVSAEYIDRISKGDIPEKITDEYYGDFNEIKDNLNQCIDAVNALVSDANMLSKAAVEGRLDTRADASRHGGDYRAIVEGVNDTLDAVIGPLNVAAEYVDSIAHGNIPEQITDDYNGDFSEIKDNLNQLINELNMFVAEMSRMSSEHDAGDIDVEMPVDRFQGVYASMAKGVNDMVAGHISVKKKAMACVKEFGEGNFEAPLEQFPGKKAFINDTVEEVRGNLKALIADANMLSEAAIEGKLDTRADASRHHGDFRKIIEGVNETLDAVIGPLNVSAEYIDRISKGDIPEKITDDYNGDFNAIKNNLNQCIDAINALISDANMLAEAAVQGKLETRADASMHQGDYRAIVEGVNRTLDAVIGPLNVAADYVDFISSGAIPDRITDNYNGDFNTIKNNLNQCIDAINALVMDANMLAEAGVNGELSTRADASMHQGDYRRIVEGVNNCLDAVVGPVNETARVINAYADGDLGTRVSIDAKGDFKQLSDTLDGFGDSLQSIIRDSCDVLESMASNDLTRKVKVRGVGDFVQLTDGVENCRVSLNEVVSLVASNAENISATAQQMSSSSEQLTATAEQLTTTVTEISKGTQVQSGKAEEVSQAMADMSRTVQEVACNSSSAAESAVQSNNLIQNLGKMSEDLKLKMTGIKSAVGDSSNVINELDEKSKQIGEIVNLITNIADQTNLLALNAAIEAARAGEHGKGFAVVADEVRKLAEDSGNAAKQIAELIGQMQTGTHEAVSSMKKGAEEVDTGAESLDESVAAIGDVVEAGNTIVRMVQEIAAAAEEQSASIEEVTSSVEEVSAISEESAAGAQEASASVQEQTASMHELAKAAEGLANVASNMQSVVSKFRIDASCTTASTKTTITEDLDFDDSPEANDMFASFPENAFV</sequence>
<keyword evidence="4" id="KW-1133">Transmembrane helix</keyword>
<dbReference type="GO" id="GO:0006935">
    <property type="term" value="P:chemotaxis"/>
    <property type="evidence" value="ECO:0007669"/>
    <property type="project" value="UniProtKB-KW"/>
</dbReference>
<dbReference type="Pfam" id="PF16591">
    <property type="entry name" value="HBM"/>
    <property type="match status" value="1"/>
</dbReference>
<dbReference type="PROSITE" id="PS50111">
    <property type="entry name" value="CHEMOTAXIS_TRANSDUC_2"/>
    <property type="match status" value="1"/>
</dbReference>
<evidence type="ECO:0000259" key="6">
    <source>
        <dbReference type="PROSITE" id="PS50885"/>
    </source>
</evidence>
<dbReference type="InterPro" id="IPR051310">
    <property type="entry name" value="MCP_chemotaxis"/>
</dbReference>
<dbReference type="CDD" id="cd11386">
    <property type="entry name" value="MCP_signal"/>
    <property type="match status" value="1"/>
</dbReference>
<dbReference type="PANTHER" id="PTHR43531">
    <property type="entry name" value="PROTEIN ICFG"/>
    <property type="match status" value="1"/>
</dbReference>
<feature type="domain" description="HBM" evidence="7">
    <location>
        <begin position="38"/>
        <end position="291"/>
    </location>
</feature>
<dbReference type="PROSITE" id="PS50885">
    <property type="entry name" value="HAMP"/>
    <property type="match status" value="5"/>
</dbReference>
<evidence type="ECO:0000259" key="5">
    <source>
        <dbReference type="PROSITE" id="PS50111"/>
    </source>
</evidence>
<comment type="caution">
    <text evidence="8">The sequence shown here is derived from an EMBL/GenBank/DDBJ whole genome shotgun (WGS) entry which is preliminary data.</text>
</comment>
<dbReference type="GO" id="GO:0004888">
    <property type="term" value="F:transmembrane signaling receptor activity"/>
    <property type="evidence" value="ECO:0007669"/>
    <property type="project" value="TreeGrafter"/>
</dbReference>
<dbReference type="FunFam" id="1.10.287.950:FF:000001">
    <property type="entry name" value="Methyl-accepting chemotaxis sensory transducer"/>
    <property type="match status" value="1"/>
</dbReference>
<dbReference type="InterPro" id="IPR003660">
    <property type="entry name" value="HAMP_dom"/>
</dbReference>
<evidence type="ECO:0000256" key="2">
    <source>
        <dbReference type="ARBA" id="ARBA00029447"/>
    </source>
</evidence>
<dbReference type="Gene3D" id="1.20.120.1530">
    <property type="match status" value="5"/>
</dbReference>
<accession>W9DT92</accession>
<dbReference type="Pfam" id="PF21927">
    <property type="entry name" value="McpB_HAMP_2"/>
    <property type="match status" value="1"/>
</dbReference>
<dbReference type="CDD" id="cd17527">
    <property type="entry name" value="HAMP_II"/>
    <property type="match status" value="1"/>
</dbReference>
<evidence type="ECO:0000259" key="7">
    <source>
        <dbReference type="PROSITE" id="PS51753"/>
    </source>
</evidence>
<name>W9DT92_METTI</name>
<keyword evidence="9" id="KW-1185">Reference proteome</keyword>
<keyword evidence="3" id="KW-0807">Transducer</keyword>
<dbReference type="Gene3D" id="6.10.340.10">
    <property type="match status" value="1"/>
</dbReference>
<evidence type="ECO:0000313" key="9">
    <source>
        <dbReference type="Proteomes" id="UP000019483"/>
    </source>
</evidence>
<evidence type="ECO:0000313" key="8">
    <source>
        <dbReference type="EMBL" id="ETA68855.1"/>
    </source>
</evidence>
<dbReference type="GO" id="GO:0007165">
    <property type="term" value="P:signal transduction"/>
    <property type="evidence" value="ECO:0007669"/>
    <property type="project" value="UniProtKB-KW"/>
</dbReference>
<dbReference type="Pfam" id="PF00015">
    <property type="entry name" value="MCPsignal"/>
    <property type="match status" value="1"/>
</dbReference>
<dbReference type="InterPro" id="IPR004089">
    <property type="entry name" value="MCPsignal_dom"/>
</dbReference>
<dbReference type="SUPFAM" id="SSF58104">
    <property type="entry name" value="Methyl-accepting chemotaxis protein (MCP) signaling domain"/>
    <property type="match status" value="1"/>
</dbReference>
<dbReference type="SMART" id="SM00283">
    <property type="entry name" value="MA"/>
    <property type="match status" value="1"/>
</dbReference>
<feature type="transmembrane region" description="Helical" evidence="4">
    <location>
        <begin position="12"/>
        <end position="30"/>
    </location>
</feature>
<dbReference type="PANTHER" id="PTHR43531:SF11">
    <property type="entry name" value="METHYL-ACCEPTING CHEMOTAXIS PROTEIN 3"/>
    <property type="match status" value="1"/>
</dbReference>
<dbReference type="GO" id="GO:0005886">
    <property type="term" value="C:plasma membrane"/>
    <property type="evidence" value="ECO:0007669"/>
    <property type="project" value="TreeGrafter"/>
</dbReference>
<keyword evidence="4" id="KW-0472">Membrane</keyword>
<feature type="domain" description="HAMP" evidence="6">
    <location>
        <begin position="731"/>
        <end position="783"/>
    </location>
</feature>
<dbReference type="STRING" id="1090322.MettiDRAFT_2341"/>
<organism evidence="8 9">
    <name type="scientific">Methanolobus tindarius DSM 2278</name>
    <dbReference type="NCBI Taxonomy" id="1090322"/>
    <lineage>
        <taxon>Archaea</taxon>
        <taxon>Methanobacteriati</taxon>
        <taxon>Methanobacteriota</taxon>
        <taxon>Stenosarchaea group</taxon>
        <taxon>Methanomicrobia</taxon>
        <taxon>Methanosarcinales</taxon>
        <taxon>Methanosarcinaceae</taxon>
        <taxon>Methanolobus</taxon>
    </lineage>
</organism>
<dbReference type="SMART" id="SM01358">
    <property type="entry name" value="HBM"/>
    <property type="match status" value="1"/>
</dbReference>
<feature type="domain" description="HAMP" evidence="6">
    <location>
        <begin position="458"/>
        <end position="510"/>
    </location>
</feature>
<reference evidence="8 9" key="1">
    <citation type="submission" date="2013-08" db="EMBL/GenBank/DDBJ databases">
        <authorList>
            <consortium name="DOE Joint Genome Institute"/>
            <person name="Eisen J."/>
            <person name="Huntemann M."/>
            <person name="Han J."/>
            <person name="Chen A."/>
            <person name="Kyrpides N."/>
            <person name="Mavromatis K."/>
            <person name="Markowitz V."/>
            <person name="Palaniappan K."/>
            <person name="Ivanova N."/>
            <person name="Schaumberg A."/>
            <person name="Pati A."/>
            <person name="Liolios K."/>
            <person name="Nordberg H.P."/>
            <person name="Cantor M.N."/>
            <person name="Hua S.X."/>
            <person name="Woyke T."/>
        </authorList>
    </citation>
    <scope>NUCLEOTIDE SEQUENCE [LARGE SCALE GENOMIC DNA]</scope>
    <source>
        <strain evidence="8 9">DSM 2278</strain>
    </source>
</reference>
<dbReference type="Pfam" id="PF18947">
    <property type="entry name" value="HAMP_2"/>
    <property type="match status" value="8"/>
</dbReference>
<keyword evidence="4" id="KW-0812">Transmembrane</keyword>
<gene>
    <name evidence="8" type="ORF">MettiDRAFT_2341</name>
</gene>